<dbReference type="EMBL" id="JBANQN010000012">
    <property type="protein sequence ID" value="KAK6774602.1"/>
    <property type="molecule type" value="Genomic_DNA"/>
</dbReference>
<evidence type="ECO:0008006" key="3">
    <source>
        <dbReference type="Google" id="ProtNLM"/>
    </source>
</evidence>
<dbReference type="Proteomes" id="UP001371456">
    <property type="component" value="Unassembled WGS sequence"/>
</dbReference>
<proteinExistence type="predicted"/>
<gene>
    <name evidence="1" type="ORF">RDI58_029841</name>
</gene>
<accession>A0AAN8SXP6</accession>
<dbReference type="AlphaFoldDB" id="A0AAN8SXP6"/>
<sequence length="345" mass="39666">MGSPLEQLPDGVITEIFGKTKCAKSLVRCAKLSTKLEPLVLAVRVHTLYLPIIIRQRFEDPVPVPVPSVPPSGNSNSNRGLFQIAWLFIKSPFLVCIKFANKVREFFALIVGFKKPQPPPPPPPFPNLLIIAHRTTLMPVSSFLEVFVACIDAVKQSTFFPKLKPPNCLELVLSFPDSRHVSLIKWRGLYHSLQDYYFILLIRENIHDISHEFVVPEPYQYRGYVSRIYLKLFLRMIRRIKTGNWYSSIQDIAISYTRNDLHAMREELPGHAGDCVEFRGRGRRWMMNVVRIPEKNVKLKGVTLVIFKGDDCAVEDRMIIQHTFEEDSILFEAALRAYDSIHTVF</sequence>
<evidence type="ECO:0000313" key="2">
    <source>
        <dbReference type="Proteomes" id="UP001371456"/>
    </source>
</evidence>
<organism evidence="1 2">
    <name type="scientific">Solanum bulbocastanum</name>
    <name type="common">Wild potato</name>
    <dbReference type="NCBI Taxonomy" id="147425"/>
    <lineage>
        <taxon>Eukaryota</taxon>
        <taxon>Viridiplantae</taxon>
        <taxon>Streptophyta</taxon>
        <taxon>Embryophyta</taxon>
        <taxon>Tracheophyta</taxon>
        <taxon>Spermatophyta</taxon>
        <taxon>Magnoliopsida</taxon>
        <taxon>eudicotyledons</taxon>
        <taxon>Gunneridae</taxon>
        <taxon>Pentapetalae</taxon>
        <taxon>asterids</taxon>
        <taxon>lamiids</taxon>
        <taxon>Solanales</taxon>
        <taxon>Solanaceae</taxon>
        <taxon>Solanoideae</taxon>
        <taxon>Solaneae</taxon>
        <taxon>Solanum</taxon>
    </lineage>
</organism>
<protein>
    <recommendedName>
        <fullName evidence="3">F-box domain-containing protein</fullName>
    </recommendedName>
</protein>
<comment type="caution">
    <text evidence="1">The sequence shown here is derived from an EMBL/GenBank/DDBJ whole genome shotgun (WGS) entry which is preliminary data.</text>
</comment>
<name>A0AAN8SXP6_SOLBU</name>
<keyword evidence="2" id="KW-1185">Reference proteome</keyword>
<evidence type="ECO:0000313" key="1">
    <source>
        <dbReference type="EMBL" id="KAK6774602.1"/>
    </source>
</evidence>
<reference evidence="1 2" key="1">
    <citation type="submission" date="2024-02" db="EMBL/GenBank/DDBJ databases">
        <title>de novo genome assembly of Solanum bulbocastanum strain 11H21.</title>
        <authorList>
            <person name="Hosaka A.J."/>
        </authorList>
    </citation>
    <scope>NUCLEOTIDE SEQUENCE [LARGE SCALE GENOMIC DNA]</scope>
    <source>
        <tissue evidence="1">Young leaves</tissue>
    </source>
</reference>